<keyword evidence="1" id="KW-0472">Membrane</keyword>
<name>A0ABV8CVS9_9STRE</name>
<gene>
    <name evidence="2" type="ORF">ACFORF_06635</name>
</gene>
<keyword evidence="1" id="KW-1133">Transmembrane helix</keyword>
<evidence type="ECO:0000313" key="3">
    <source>
        <dbReference type="Proteomes" id="UP001595807"/>
    </source>
</evidence>
<accession>A0ABV8CVS9</accession>
<feature type="transmembrane region" description="Helical" evidence="1">
    <location>
        <begin position="133"/>
        <end position="153"/>
    </location>
</feature>
<dbReference type="InterPro" id="IPR021354">
    <property type="entry name" value="DUF2975"/>
</dbReference>
<dbReference type="Pfam" id="PF11188">
    <property type="entry name" value="DUF2975"/>
    <property type="match status" value="1"/>
</dbReference>
<comment type="caution">
    <text evidence="2">The sequence shown here is derived from an EMBL/GenBank/DDBJ whole genome shotgun (WGS) entry which is preliminary data.</text>
</comment>
<evidence type="ECO:0000256" key="1">
    <source>
        <dbReference type="SAM" id="Phobius"/>
    </source>
</evidence>
<dbReference type="EMBL" id="JBHRZV010000049">
    <property type="protein sequence ID" value="MFC3928244.1"/>
    <property type="molecule type" value="Genomic_DNA"/>
</dbReference>
<organism evidence="2 3">
    <name type="scientific">Streptococcus caprae</name>
    <dbReference type="NCBI Taxonomy" id="1640501"/>
    <lineage>
        <taxon>Bacteria</taxon>
        <taxon>Bacillati</taxon>
        <taxon>Bacillota</taxon>
        <taxon>Bacilli</taxon>
        <taxon>Lactobacillales</taxon>
        <taxon>Streptococcaceae</taxon>
        <taxon>Streptococcus</taxon>
    </lineage>
</organism>
<reference evidence="3" key="1">
    <citation type="journal article" date="2019" name="Int. J. Syst. Evol. Microbiol.">
        <title>The Global Catalogue of Microorganisms (GCM) 10K type strain sequencing project: providing services to taxonomists for standard genome sequencing and annotation.</title>
        <authorList>
            <consortium name="The Broad Institute Genomics Platform"/>
            <consortium name="The Broad Institute Genome Sequencing Center for Infectious Disease"/>
            <person name="Wu L."/>
            <person name="Ma J."/>
        </authorList>
    </citation>
    <scope>NUCLEOTIDE SEQUENCE [LARGE SCALE GENOMIC DNA]</scope>
    <source>
        <strain evidence="3">CCUG 67170</strain>
    </source>
</reference>
<protein>
    <submittedName>
        <fullName evidence="2">DUF2975 domain-containing protein</fullName>
    </submittedName>
</protein>
<sequence>MKTNKLSYLKYGVWFTNFMMALDILALILSVIFAAAIQFGWWNRLIEMASESDPNFTITTAGGGVPSVWFILLDMLAIGVVLAILYCIRRFFKNLIVDRIFVADNVKLIRWVAIFLAISSFVGSGNYAFDARYVIDVTYLFAALVVWVISKVFERANEIAEENEFTV</sequence>
<keyword evidence="3" id="KW-1185">Reference proteome</keyword>
<dbReference type="RefSeq" id="WP_380426619.1">
    <property type="nucleotide sequence ID" value="NZ_JBHRZV010000049.1"/>
</dbReference>
<feature type="transmembrane region" description="Helical" evidence="1">
    <location>
        <begin position="68"/>
        <end position="88"/>
    </location>
</feature>
<proteinExistence type="predicted"/>
<feature type="transmembrane region" description="Helical" evidence="1">
    <location>
        <begin position="21"/>
        <end position="42"/>
    </location>
</feature>
<evidence type="ECO:0000313" key="2">
    <source>
        <dbReference type="EMBL" id="MFC3928244.1"/>
    </source>
</evidence>
<feature type="transmembrane region" description="Helical" evidence="1">
    <location>
        <begin position="108"/>
        <end position="127"/>
    </location>
</feature>
<keyword evidence="1" id="KW-0812">Transmembrane</keyword>
<dbReference type="Proteomes" id="UP001595807">
    <property type="component" value="Unassembled WGS sequence"/>
</dbReference>